<feature type="region of interest" description="Disordered" evidence="1">
    <location>
        <begin position="236"/>
        <end position="270"/>
    </location>
</feature>
<feature type="compositionally biased region" description="Basic and acidic residues" evidence="1">
    <location>
        <begin position="254"/>
        <end position="270"/>
    </location>
</feature>
<evidence type="ECO:0000313" key="3">
    <source>
        <dbReference type="Proteomes" id="UP001303889"/>
    </source>
</evidence>
<evidence type="ECO:0000256" key="1">
    <source>
        <dbReference type="SAM" id="MobiDB-lite"/>
    </source>
</evidence>
<dbReference type="InterPro" id="IPR029058">
    <property type="entry name" value="AB_hydrolase_fold"/>
</dbReference>
<feature type="compositionally biased region" description="Pro residues" evidence="1">
    <location>
        <begin position="168"/>
        <end position="183"/>
    </location>
</feature>
<accession>A0AAN6MRL2</accession>
<dbReference type="EMBL" id="MU855387">
    <property type="protein sequence ID" value="KAK3904703.1"/>
    <property type="molecule type" value="Genomic_DNA"/>
</dbReference>
<reference evidence="2" key="1">
    <citation type="journal article" date="2023" name="Mol. Phylogenet. Evol.">
        <title>Genome-scale phylogeny and comparative genomics of the fungal order Sordariales.</title>
        <authorList>
            <person name="Hensen N."/>
            <person name="Bonometti L."/>
            <person name="Westerberg I."/>
            <person name="Brannstrom I.O."/>
            <person name="Guillou S."/>
            <person name="Cros-Aarteil S."/>
            <person name="Calhoun S."/>
            <person name="Haridas S."/>
            <person name="Kuo A."/>
            <person name="Mondo S."/>
            <person name="Pangilinan J."/>
            <person name="Riley R."/>
            <person name="LaButti K."/>
            <person name="Andreopoulos B."/>
            <person name="Lipzen A."/>
            <person name="Chen C."/>
            <person name="Yan M."/>
            <person name="Daum C."/>
            <person name="Ng V."/>
            <person name="Clum A."/>
            <person name="Steindorff A."/>
            <person name="Ohm R.A."/>
            <person name="Martin F."/>
            <person name="Silar P."/>
            <person name="Natvig D.O."/>
            <person name="Lalanne C."/>
            <person name="Gautier V."/>
            <person name="Ament-Velasquez S.L."/>
            <person name="Kruys A."/>
            <person name="Hutchinson M.I."/>
            <person name="Powell A.J."/>
            <person name="Barry K."/>
            <person name="Miller A.N."/>
            <person name="Grigoriev I.V."/>
            <person name="Debuchy R."/>
            <person name="Gladieux P."/>
            <person name="Hiltunen Thoren M."/>
            <person name="Johannesson H."/>
        </authorList>
    </citation>
    <scope>NUCLEOTIDE SEQUENCE</scope>
    <source>
        <strain evidence="2">CBS 103.79</strain>
    </source>
</reference>
<feature type="region of interest" description="Disordered" evidence="1">
    <location>
        <begin position="287"/>
        <end position="324"/>
    </location>
</feature>
<comment type="caution">
    <text evidence="2">The sequence shown here is derived from an EMBL/GenBank/DDBJ whole genome shotgun (WGS) entry which is preliminary data.</text>
</comment>
<dbReference type="PANTHER" id="PTHR42103:SF2">
    <property type="entry name" value="AB HYDROLASE-1 DOMAIN-CONTAINING PROTEIN"/>
    <property type="match status" value="1"/>
</dbReference>
<feature type="compositionally biased region" description="Basic residues" evidence="1">
    <location>
        <begin position="287"/>
        <end position="302"/>
    </location>
</feature>
<evidence type="ECO:0000313" key="2">
    <source>
        <dbReference type="EMBL" id="KAK3904703.1"/>
    </source>
</evidence>
<dbReference type="Proteomes" id="UP001303889">
    <property type="component" value="Unassembled WGS sequence"/>
</dbReference>
<organism evidence="2 3">
    <name type="scientific">Staphylotrichum tortipilum</name>
    <dbReference type="NCBI Taxonomy" id="2831512"/>
    <lineage>
        <taxon>Eukaryota</taxon>
        <taxon>Fungi</taxon>
        <taxon>Dikarya</taxon>
        <taxon>Ascomycota</taxon>
        <taxon>Pezizomycotina</taxon>
        <taxon>Sordariomycetes</taxon>
        <taxon>Sordariomycetidae</taxon>
        <taxon>Sordariales</taxon>
        <taxon>Chaetomiaceae</taxon>
        <taxon>Staphylotrichum</taxon>
    </lineage>
</organism>
<gene>
    <name evidence="2" type="ORF">C8A05DRAFT_42266</name>
</gene>
<name>A0AAN6MRL2_9PEZI</name>
<dbReference type="PANTHER" id="PTHR42103">
    <property type="entry name" value="ALPHA/BETA-HYDROLASES SUPERFAMILY PROTEIN"/>
    <property type="match status" value="1"/>
</dbReference>
<proteinExistence type="predicted"/>
<feature type="compositionally biased region" description="Low complexity" evidence="1">
    <location>
        <begin position="380"/>
        <end position="393"/>
    </location>
</feature>
<dbReference type="SUPFAM" id="SSF53474">
    <property type="entry name" value="alpha/beta-Hydrolases"/>
    <property type="match status" value="1"/>
</dbReference>
<sequence>MRSSRHRGSTLLVAGALARLPRPSLTFTVPSLHDGLPVDCRVYHPRALAASPDAPPWHKHAAIFAHPYAPLGGCYDDPIVDLVAGTLLSLGFLVGTFNFRGAHGSAGRTSWTARAERADYMSVVGFVSHYVHFLDPFKQPSSSASATRLNSPLLESDSDLTSTIRVRPPTPTPTTPQPSPSPSPSAASPVLLPSLESVLALFHTPVCGTHATEIRLRAQHLAEMQNTVLASARKAAADHLRPTSPRKHLGLRVGGDEESRKSHESRRSLSAEFEEGIRHGVAELMARTRKGHRRSHSGRRHTSPRDSHGAAAGTPENAPDHLPPIPDLVASLPAYLLISPLQGVITNLATLSIPSFLSMPGKGWVRSSFAGGGGGGGGRPATAPAPAAAASKEAPPEPSALARHVPAEAEDKLVRNPTLAIYGDRDGFVPVRKLRDWAARLESVHGSRFRAHEVSTANHFWVQRNVAAVMCEAVGTFAASLLDDAAG</sequence>
<dbReference type="Gene3D" id="3.40.50.1820">
    <property type="entry name" value="alpha/beta hydrolase"/>
    <property type="match status" value="2"/>
</dbReference>
<feature type="region of interest" description="Disordered" evidence="1">
    <location>
        <begin position="157"/>
        <end position="189"/>
    </location>
</feature>
<protein>
    <submittedName>
        <fullName evidence="2">Uncharacterized protein</fullName>
    </submittedName>
</protein>
<keyword evidence="3" id="KW-1185">Reference proteome</keyword>
<feature type="compositionally biased region" description="Gly residues" evidence="1">
    <location>
        <begin position="370"/>
        <end position="379"/>
    </location>
</feature>
<reference evidence="2" key="2">
    <citation type="submission" date="2023-05" db="EMBL/GenBank/DDBJ databases">
        <authorList>
            <consortium name="Lawrence Berkeley National Laboratory"/>
            <person name="Steindorff A."/>
            <person name="Hensen N."/>
            <person name="Bonometti L."/>
            <person name="Westerberg I."/>
            <person name="Brannstrom I.O."/>
            <person name="Guillou S."/>
            <person name="Cros-Aarteil S."/>
            <person name="Calhoun S."/>
            <person name="Haridas S."/>
            <person name="Kuo A."/>
            <person name="Mondo S."/>
            <person name="Pangilinan J."/>
            <person name="Riley R."/>
            <person name="Labutti K."/>
            <person name="Andreopoulos B."/>
            <person name="Lipzen A."/>
            <person name="Chen C."/>
            <person name="Yanf M."/>
            <person name="Daum C."/>
            <person name="Ng V."/>
            <person name="Clum A."/>
            <person name="Ohm R."/>
            <person name="Martin F."/>
            <person name="Silar P."/>
            <person name="Natvig D."/>
            <person name="Lalanne C."/>
            <person name="Gautier V."/>
            <person name="Ament-Velasquez S.L."/>
            <person name="Kruys A."/>
            <person name="Hutchinson M.I."/>
            <person name="Powell A.J."/>
            <person name="Barry K."/>
            <person name="Miller A.N."/>
            <person name="Grigoriev I.V."/>
            <person name="Debuchy R."/>
            <person name="Gladieux P."/>
            <person name="Thoren M.H."/>
            <person name="Johannesson H."/>
        </authorList>
    </citation>
    <scope>NUCLEOTIDE SEQUENCE</scope>
    <source>
        <strain evidence="2">CBS 103.79</strain>
    </source>
</reference>
<dbReference type="AlphaFoldDB" id="A0AAN6MRL2"/>
<feature type="region of interest" description="Disordered" evidence="1">
    <location>
        <begin position="370"/>
        <end position="399"/>
    </location>
</feature>